<evidence type="ECO:0000313" key="2">
    <source>
        <dbReference type="Proteomes" id="UP000010552"/>
    </source>
</evidence>
<sequence length="95" mass="10386">MLTRLESPGITPLHSLDQNVDTKAIVKALPQDPEIKKRASAQLQLALSEGFTVTAHLPFRTGPRCICARQQEYPTGIHQPASSAGQNWADPRTVL</sequence>
<reference evidence="2" key="1">
    <citation type="journal article" date="2013" name="Science">
        <title>Comparative analysis of bat genomes provides insight into the evolution of flight and immunity.</title>
        <authorList>
            <person name="Zhang G."/>
            <person name="Cowled C."/>
            <person name="Shi Z."/>
            <person name="Huang Z."/>
            <person name="Bishop-Lilly K.A."/>
            <person name="Fang X."/>
            <person name="Wynne J.W."/>
            <person name="Xiong Z."/>
            <person name="Baker M.L."/>
            <person name="Zhao W."/>
            <person name="Tachedjian M."/>
            <person name="Zhu Y."/>
            <person name="Zhou P."/>
            <person name="Jiang X."/>
            <person name="Ng J."/>
            <person name="Yang L."/>
            <person name="Wu L."/>
            <person name="Xiao J."/>
            <person name="Feng Y."/>
            <person name="Chen Y."/>
            <person name="Sun X."/>
            <person name="Zhang Y."/>
            <person name="Marsh G.A."/>
            <person name="Crameri G."/>
            <person name="Broder C.C."/>
            <person name="Frey K.G."/>
            <person name="Wang L.F."/>
            <person name="Wang J."/>
        </authorList>
    </citation>
    <scope>NUCLEOTIDE SEQUENCE [LARGE SCALE GENOMIC DNA]</scope>
</reference>
<gene>
    <name evidence="1" type="ORF">PAL_GLEAN10020681</name>
</gene>
<dbReference type="AlphaFoldDB" id="L5JQ59"/>
<protein>
    <submittedName>
        <fullName evidence="1">Uncharacterized protein</fullName>
    </submittedName>
</protein>
<dbReference type="EMBL" id="KB031153">
    <property type="protein sequence ID" value="ELK01082.1"/>
    <property type="molecule type" value="Genomic_DNA"/>
</dbReference>
<keyword evidence="2" id="KW-1185">Reference proteome</keyword>
<organism evidence="1 2">
    <name type="scientific">Pteropus alecto</name>
    <name type="common">Black flying fox</name>
    <dbReference type="NCBI Taxonomy" id="9402"/>
    <lineage>
        <taxon>Eukaryota</taxon>
        <taxon>Metazoa</taxon>
        <taxon>Chordata</taxon>
        <taxon>Craniata</taxon>
        <taxon>Vertebrata</taxon>
        <taxon>Euteleostomi</taxon>
        <taxon>Mammalia</taxon>
        <taxon>Eutheria</taxon>
        <taxon>Laurasiatheria</taxon>
        <taxon>Chiroptera</taxon>
        <taxon>Yinpterochiroptera</taxon>
        <taxon>Pteropodoidea</taxon>
        <taxon>Pteropodidae</taxon>
        <taxon>Pteropodinae</taxon>
        <taxon>Pteropus</taxon>
    </lineage>
</organism>
<accession>L5JQ59</accession>
<proteinExistence type="predicted"/>
<evidence type="ECO:0000313" key="1">
    <source>
        <dbReference type="EMBL" id="ELK01082.1"/>
    </source>
</evidence>
<name>L5JQ59_PTEAL</name>
<dbReference type="Proteomes" id="UP000010552">
    <property type="component" value="Unassembled WGS sequence"/>
</dbReference>
<dbReference type="InParanoid" id="L5JQ59"/>